<dbReference type="AlphaFoldDB" id="A0A830HTC8"/>
<evidence type="ECO:0000256" key="2">
    <source>
        <dbReference type="ARBA" id="ARBA00022640"/>
    </source>
</evidence>
<dbReference type="InterPro" id="IPR006843">
    <property type="entry name" value="PAP/fibrillin_dom"/>
</dbReference>
<keyword evidence="6" id="KW-1185">Reference proteome</keyword>
<evidence type="ECO:0000313" key="6">
    <source>
        <dbReference type="Proteomes" id="UP000660262"/>
    </source>
</evidence>
<keyword evidence="2" id="KW-0934">Plastid</keyword>
<dbReference type="PANTHER" id="PTHR31906">
    <property type="entry name" value="PLASTID-LIPID-ASSOCIATED PROTEIN 4, CHLOROPLASTIC-RELATED"/>
    <property type="match status" value="1"/>
</dbReference>
<dbReference type="EMBL" id="BNJQ01000029">
    <property type="protein sequence ID" value="GHP10424.1"/>
    <property type="molecule type" value="Genomic_DNA"/>
</dbReference>
<proteinExistence type="predicted"/>
<feature type="domain" description="Plastid lipid-associated protein/fibrillin conserved" evidence="4">
    <location>
        <begin position="133"/>
        <end position="256"/>
    </location>
</feature>
<comment type="caution">
    <text evidence="5">The sequence shown here is derived from an EMBL/GenBank/DDBJ whole genome shotgun (WGS) entry which is preliminary data.</text>
</comment>
<feature type="region of interest" description="Disordered" evidence="3">
    <location>
        <begin position="16"/>
        <end position="45"/>
    </location>
</feature>
<dbReference type="Proteomes" id="UP000660262">
    <property type="component" value="Unassembled WGS sequence"/>
</dbReference>
<evidence type="ECO:0000256" key="3">
    <source>
        <dbReference type="SAM" id="MobiDB-lite"/>
    </source>
</evidence>
<evidence type="ECO:0000259" key="4">
    <source>
        <dbReference type="Pfam" id="PF04755"/>
    </source>
</evidence>
<sequence>MLRACSVCVGRGGEVHHHRRRSATPTASVSVNSSSSSSSPSSVNSSDIRQLLSLCRAETQKRAGGGATRRSQILCVVEKLEASQSGSLNWPLITGEWVLLYTDDGDGGARQVPAERLAFNVRDALTAASDTAYETIRKVAPELAGGIGTTTAARQQLPCQIIDGERGTVVNRGLLPLAADTEVEVEVAGSLERVNETDVSVRFERFSVKPSIPGAPALELPLGPVPFVEWYPNAVLSTTYLDDTIRINRGRTSLFVTARRRKPRYAV</sequence>
<dbReference type="InterPro" id="IPR039633">
    <property type="entry name" value="PAP"/>
</dbReference>
<dbReference type="GO" id="GO:0009536">
    <property type="term" value="C:plastid"/>
    <property type="evidence" value="ECO:0007669"/>
    <property type="project" value="UniProtKB-SubCell"/>
</dbReference>
<protein>
    <recommendedName>
        <fullName evidence="4">Plastid lipid-associated protein/fibrillin conserved domain-containing protein</fullName>
    </recommendedName>
</protein>
<evidence type="ECO:0000313" key="5">
    <source>
        <dbReference type="EMBL" id="GHP10424.1"/>
    </source>
</evidence>
<organism evidence="5 6">
    <name type="scientific">Pycnococcus provasolii</name>
    <dbReference type="NCBI Taxonomy" id="41880"/>
    <lineage>
        <taxon>Eukaryota</taxon>
        <taxon>Viridiplantae</taxon>
        <taxon>Chlorophyta</taxon>
        <taxon>Pseudoscourfieldiophyceae</taxon>
        <taxon>Pseudoscourfieldiales</taxon>
        <taxon>Pycnococcaceae</taxon>
        <taxon>Pycnococcus</taxon>
    </lineage>
</organism>
<reference evidence="5" key="1">
    <citation type="submission" date="2020-10" db="EMBL/GenBank/DDBJ databases">
        <title>Unveiling of a novel bifunctional photoreceptor, Dualchrome1, isolated from a cosmopolitan green alga.</title>
        <authorList>
            <person name="Suzuki S."/>
            <person name="Kawachi M."/>
        </authorList>
    </citation>
    <scope>NUCLEOTIDE SEQUENCE</scope>
    <source>
        <strain evidence="5">NIES 2893</strain>
    </source>
</reference>
<dbReference type="Pfam" id="PF04755">
    <property type="entry name" value="PAP_fibrillin"/>
    <property type="match status" value="1"/>
</dbReference>
<evidence type="ECO:0000256" key="1">
    <source>
        <dbReference type="ARBA" id="ARBA00004474"/>
    </source>
</evidence>
<gene>
    <name evidence="5" type="ORF">PPROV_000915500</name>
</gene>
<accession>A0A830HTC8</accession>
<name>A0A830HTC8_9CHLO</name>
<comment type="subcellular location">
    <subcellularLocation>
        <location evidence="1">Plastid</location>
    </subcellularLocation>
</comment>
<feature type="compositionally biased region" description="Low complexity" evidence="3">
    <location>
        <begin position="23"/>
        <end position="45"/>
    </location>
</feature>